<accession>H2YAV8</accession>
<dbReference type="FunCoup" id="H2YAV8">
    <property type="interactions" value="892"/>
</dbReference>
<dbReference type="eggNOG" id="KOG2479">
    <property type="taxonomic scope" value="Eukaryota"/>
</dbReference>
<feature type="compositionally biased region" description="Basic and acidic residues" evidence="6">
    <location>
        <begin position="133"/>
        <end position="145"/>
    </location>
</feature>
<evidence type="ECO:0000256" key="1">
    <source>
        <dbReference type="ARBA" id="ARBA00022490"/>
    </source>
</evidence>
<keyword evidence="2 5" id="KW-0396">Initiation factor</keyword>
<dbReference type="STRING" id="51511.ENSCSAVP00000002456"/>
<feature type="compositionally biased region" description="Acidic residues" evidence="6">
    <location>
        <begin position="545"/>
        <end position="563"/>
    </location>
</feature>
<protein>
    <recommendedName>
        <fullName evidence="5">Eukaryotic translation initiation factor 3 subunit D</fullName>
        <shortName evidence="5">eIF3d</shortName>
    </recommendedName>
    <alternativeName>
        <fullName evidence="5">Eukaryotic translation initiation factor 3 subunit 7</fullName>
    </alternativeName>
</protein>
<comment type="domain">
    <text evidence="5">The RNA gate region regulates mRNA cap recognition to prevent promiscuous mRNA-binding before assembly of eif3d into the full eukaryotic translation initiation factor 3 (eIF-3) complex.</text>
</comment>
<evidence type="ECO:0000256" key="5">
    <source>
        <dbReference type="HAMAP-Rule" id="MF_03003"/>
    </source>
</evidence>
<dbReference type="HOGENOM" id="CLU_024521_2_0_1"/>
<dbReference type="PANTHER" id="PTHR12399">
    <property type="entry name" value="EUKARYOTIC TRANSLATION INITIATION FACTOR 3 SUBUNIT 7"/>
    <property type="match status" value="1"/>
</dbReference>
<dbReference type="PIRSF" id="PIRSF016281">
    <property type="entry name" value="EIF-3_zeta"/>
    <property type="match status" value="1"/>
</dbReference>
<dbReference type="GO" id="GO:0001732">
    <property type="term" value="P:formation of cytoplasmic translation initiation complex"/>
    <property type="evidence" value="ECO:0007669"/>
    <property type="project" value="UniProtKB-UniRule"/>
</dbReference>
<dbReference type="GO" id="GO:0005852">
    <property type="term" value="C:eukaryotic translation initiation factor 3 complex"/>
    <property type="evidence" value="ECO:0007669"/>
    <property type="project" value="UniProtKB-UniRule"/>
</dbReference>
<dbReference type="Proteomes" id="UP000007875">
    <property type="component" value="Unassembled WGS sequence"/>
</dbReference>
<evidence type="ECO:0000313" key="7">
    <source>
        <dbReference type="Ensembl" id="ENSCSAVP00000002456.1"/>
    </source>
</evidence>
<comment type="similarity">
    <text evidence="5">Belongs to the eIF-3 subunit D family.</text>
</comment>
<feature type="region of interest" description="Disordered" evidence="6">
    <location>
        <begin position="110"/>
        <end position="157"/>
    </location>
</feature>
<sequence length="563" mass="65687">ARMAQFIPPTIQDNPDGWGPRSVPEKFKDMPFQPFSKGDRLGKVSDWSGNTYQDHRYKNKYNSQFGYGNQYSYYHDEDESSFRLVDNTKVRATLIWNTYQRSRFRFNQLRQRQMQQRQQREAGGNASNQKPFTKLEKRKERERQRMQRNMQKQYGQSRFRWKERQMQNQQKRRDASVTVAETWEVLEEMDFNRLSKLKLPDIADPVDLYKCGELLSYDRTYDRVSVKAEKPLKRFNKEFHKVTTTDDPIIRKLAKSSGNVFATDTILATLMCCTRSQYSWDIIAQRVGKNKLFFDKRDDSNFDLLTVSETANEPPQDEGMNTPHNLAMEATYINHNFSQQVLKQGDKHKFEQSNPFSFFFHCAGDNGNIASVGYRYRKWSLGNNIELVSRTEHDAVLSSSSGELSYINVKALNEWDYRCCNGVEWRRKLDSQRGSVLATELKNNSSKLAKWTMCALLAGSEYLKMGYVSRYNIQDSSKHVLIGTQQFIPKEFASQINLSVANAWGILRCIIDLCMKQKEGKYLILKDPNKPVIRLYLLPEGTFSSDEEDEDDNSSEEESTDED</sequence>
<dbReference type="OMA" id="FMDKRDN"/>
<dbReference type="Pfam" id="PF05091">
    <property type="entry name" value="eIF-3_zeta"/>
    <property type="match status" value="1"/>
</dbReference>
<dbReference type="Ensembl" id="ENSCSAVT00000002497.1">
    <property type="protein sequence ID" value="ENSCSAVP00000002456.1"/>
    <property type="gene ID" value="ENSCSAVG00000001450.1"/>
</dbReference>
<dbReference type="HAMAP" id="MF_03003">
    <property type="entry name" value="eIF3d"/>
    <property type="match status" value="1"/>
</dbReference>
<reference evidence="7" key="2">
    <citation type="submission" date="2025-08" db="UniProtKB">
        <authorList>
            <consortium name="Ensembl"/>
        </authorList>
    </citation>
    <scope>IDENTIFICATION</scope>
</reference>
<dbReference type="GO" id="GO:0002191">
    <property type="term" value="P:cap-dependent translational initiation"/>
    <property type="evidence" value="ECO:0007669"/>
    <property type="project" value="UniProtKB-UniRule"/>
</dbReference>
<keyword evidence="8" id="KW-1185">Reference proteome</keyword>
<feature type="region of interest" description="RNA gate" evidence="5">
    <location>
        <begin position="301"/>
        <end position="315"/>
    </location>
</feature>
<keyword evidence="3" id="KW-0694">RNA-binding</keyword>
<dbReference type="InParanoid" id="H2YAV8"/>
<feature type="region of interest" description="Disordered" evidence="6">
    <location>
        <begin position="541"/>
        <end position="563"/>
    </location>
</feature>
<comment type="function">
    <text evidence="5">mRNA cap-binding component of the eukaryotic translation initiation factor 3 (eIF-3) complex, which is involved in protein synthesis of a specialized repertoire of mRNAs and, together with other initiation factors, stimulates binding of mRNA and methionyl-tRNAi to the 40S ribosome. The eIF-3 complex specifically targets and initiates translation of a subset of mRNAs involved in cell proliferation. In the eIF-3 complex, eif3d specifically recognizes and binds the 7-methylguanosine cap of a subset of mRNAs.</text>
</comment>
<name>H2YAV8_CIOSA</name>
<evidence type="ECO:0000256" key="3">
    <source>
        <dbReference type="ARBA" id="ARBA00022884"/>
    </source>
</evidence>
<organism evidence="7 8">
    <name type="scientific">Ciona savignyi</name>
    <name type="common">Pacific transparent sea squirt</name>
    <dbReference type="NCBI Taxonomy" id="51511"/>
    <lineage>
        <taxon>Eukaryota</taxon>
        <taxon>Metazoa</taxon>
        <taxon>Chordata</taxon>
        <taxon>Tunicata</taxon>
        <taxon>Ascidiacea</taxon>
        <taxon>Phlebobranchia</taxon>
        <taxon>Cionidae</taxon>
        <taxon>Ciona</taxon>
    </lineage>
</organism>
<keyword evidence="1 5" id="KW-0963">Cytoplasm</keyword>
<proteinExistence type="inferred from homology"/>
<dbReference type="InterPro" id="IPR007783">
    <property type="entry name" value="eIF3d"/>
</dbReference>
<dbReference type="GO" id="GO:0003743">
    <property type="term" value="F:translation initiation factor activity"/>
    <property type="evidence" value="ECO:0007669"/>
    <property type="project" value="UniProtKB-UniRule"/>
</dbReference>
<evidence type="ECO:0000256" key="6">
    <source>
        <dbReference type="SAM" id="MobiDB-lite"/>
    </source>
</evidence>
<dbReference type="PANTHER" id="PTHR12399:SF0">
    <property type="entry name" value="EUKARYOTIC TRANSLATION INITIATION FACTOR 3 SUBUNIT D"/>
    <property type="match status" value="1"/>
</dbReference>
<reference evidence="8" key="1">
    <citation type="submission" date="2003-08" db="EMBL/GenBank/DDBJ databases">
        <authorList>
            <person name="Birren B."/>
            <person name="Nusbaum C."/>
            <person name="Abebe A."/>
            <person name="Abouelleil A."/>
            <person name="Adekoya E."/>
            <person name="Ait-zahra M."/>
            <person name="Allen N."/>
            <person name="Allen T."/>
            <person name="An P."/>
            <person name="Anderson M."/>
            <person name="Anderson S."/>
            <person name="Arachchi H."/>
            <person name="Armbruster J."/>
            <person name="Bachantsang P."/>
            <person name="Baldwin J."/>
            <person name="Barry A."/>
            <person name="Bayul T."/>
            <person name="Blitshsteyn B."/>
            <person name="Bloom T."/>
            <person name="Blye J."/>
            <person name="Boguslavskiy L."/>
            <person name="Borowsky M."/>
            <person name="Boukhgalter B."/>
            <person name="Brunache A."/>
            <person name="Butler J."/>
            <person name="Calixte N."/>
            <person name="Calvo S."/>
            <person name="Camarata J."/>
            <person name="Campo K."/>
            <person name="Chang J."/>
            <person name="Cheshatsang Y."/>
            <person name="Citroen M."/>
            <person name="Collymore A."/>
            <person name="Considine T."/>
            <person name="Cook A."/>
            <person name="Cooke P."/>
            <person name="Corum B."/>
            <person name="Cuomo C."/>
            <person name="David R."/>
            <person name="Dawoe T."/>
            <person name="Degray S."/>
            <person name="Dodge S."/>
            <person name="Dooley K."/>
            <person name="Dorje P."/>
            <person name="Dorjee K."/>
            <person name="Dorris L."/>
            <person name="Duffey N."/>
            <person name="Dupes A."/>
            <person name="Elkins T."/>
            <person name="Engels R."/>
            <person name="Erickson J."/>
            <person name="Farina A."/>
            <person name="Faro S."/>
            <person name="Ferreira P."/>
            <person name="Fischer H."/>
            <person name="Fitzgerald M."/>
            <person name="Foley K."/>
            <person name="Gage D."/>
            <person name="Galagan J."/>
            <person name="Gearin G."/>
            <person name="Gnerre S."/>
            <person name="Gnirke A."/>
            <person name="Goyette A."/>
            <person name="Graham J."/>
            <person name="Grandbois E."/>
            <person name="Gyaltsen K."/>
            <person name="Hafez N."/>
            <person name="Hagopian D."/>
            <person name="Hagos B."/>
            <person name="Hall J."/>
            <person name="Hatcher B."/>
            <person name="Heller A."/>
            <person name="Higgins H."/>
            <person name="Honan T."/>
            <person name="Horn A."/>
            <person name="Houde N."/>
            <person name="Hughes L."/>
            <person name="Hulme W."/>
            <person name="Husby E."/>
            <person name="Iliev I."/>
            <person name="Jaffe D."/>
            <person name="Jones C."/>
            <person name="Kamal M."/>
            <person name="Kamat A."/>
            <person name="Kamvysselis M."/>
            <person name="Karlsson E."/>
            <person name="Kells C."/>
            <person name="Kieu A."/>
            <person name="Kisner P."/>
            <person name="Kodira C."/>
            <person name="Kulbokas E."/>
            <person name="Labutti K."/>
            <person name="Lama D."/>
            <person name="Landers T."/>
            <person name="Leger J."/>
            <person name="Levine S."/>
            <person name="Lewis D."/>
            <person name="Lewis T."/>
            <person name="Lindblad-toh K."/>
            <person name="Liu X."/>
            <person name="Lokyitsang T."/>
            <person name="Lokyitsang Y."/>
            <person name="Lucien O."/>
            <person name="Lui A."/>
            <person name="Ma L.J."/>
            <person name="Mabbitt R."/>
            <person name="Macdonald J."/>
            <person name="Maclean C."/>
            <person name="Major J."/>
            <person name="Manning J."/>
            <person name="Marabella R."/>
            <person name="Maru K."/>
            <person name="Matthews C."/>
            <person name="Mauceli E."/>
            <person name="Mccarthy M."/>
            <person name="Mcdonough S."/>
            <person name="Mcghee T."/>
            <person name="Meldrim J."/>
            <person name="Meneus L."/>
            <person name="Mesirov J."/>
            <person name="Mihalev A."/>
            <person name="Mihova T."/>
            <person name="Mikkelsen T."/>
            <person name="Mlenga V."/>
            <person name="Moru K."/>
            <person name="Mozes J."/>
            <person name="Mulrain L."/>
            <person name="Munson G."/>
            <person name="Naylor J."/>
            <person name="Newes C."/>
            <person name="Nguyen C."/>
            <person name="Nguyen N."/>
            <person name="Nguyen T."/>
            <person name="Nicol R."/>
            <person name="Nielsen C."/>
            <person name="Nizzari M."/>
            <person name="Norbu C."/>
            <person name="Norbu N."/>
            <person name="O'donnell P."/>
            <person name="Okoawo O."/>
            <person name="O'leary S."/>
            <person name="Omotosho B."/>
            <person name="O'neill K."/>
            <person name="Osman S."/>
            <person name="Parker S."/>
            <person name="Perrin D."/>
            <person name="Phunkhang P."/>
            <person name="Piqani B."/>
            <person name="Purcell S."/>
            <person name="Rachupka T."/>
            <person name="Ramasamy U."/>
            <person name="Rameau R."/>
            <person name="Ray V."/>
            <person name="Raymond C."/>
            <person name="Retta R."/>
            <person name="Richardson S."/>
            <person name="Rise C."/>
            <person name="Rodriguez J."/>
            <person name="Rogers J."/>
            <person name="Rogov P."/>
            <person name="Rutman M."/>
            <person name="Schupbach R."/>
            <person name="Seaman C."/>
            <person name="Settipalli S."/>
            <person name="Sharpe T."/>
            <person name="Sheridan J."/>
            <person name="Sherpa N."/>
            <person name="Shi J."/>
            <person name="Smirnov S."/>
            <person name="Smith C."/>
            <person name="Sougnez C."/>
            <person name="Spencer B."/>
            <person name="Stalker J."/>
            <person name="Stange-thomann N."/>
            <person name="Stavropoulos S."/>
            <person name="Stetson K."/>
            <person name="Stone C."/>
            <person name="Stone S."/>
            <person name="Stubbs M."/>
            <person name="Talamas J."/>
            <person name="Tchuinga P."/>
            <person name="Tenzing P."/>
            <person name="Tesfaye S."/>
            <person name="Theodore J."/>
            <person name="Thoulutsang Y."/>
            <person name="Topham K."/>
            <person name="Towey S."/>
            <person name="Tsamla T."/>
            <person name="Tsomo N."/>
            <person name="Vallee D."/>
            <person name="Vassiliev H."/>
            <person name="Venkataraman V."/>
            <person name="Vinson J."/>
            <person name="Vo A."/>
            <person name="Wade C."/>
            <person name="Wang S."/>
            <person name="Wangchuk T."/>
            <person name="Wangdi T."/>
            <person name="Whittaker C."/>
            <person name="Wilkinson J."/>
            <person name="Wu Y."/>
            <person name="Wyman D."/>
            <person name="Yadav S."/>
            <person name="Yang S."/>
            <person name="Yang X."/>
            <person name="Yeager S."/>
            <person name="Yee E."/>
            <person name="Young G."/>
            <person name="Zainoun J."/>
            <person name="Zembeck L."/>
            <person name="Zimmer A."/>
            <person name="Zody M."/>
            <person name="Lander E."/>
        </authorList>
    </citation>
    <scope>NUCLEOTIDE SEQUENCE [LARGE SCALE GENOMIC DNA]</scope>
</reference>
<dbReference type="GO" id="GO:0098808">
    <property type="term" value="F:mRNA cap binding"/>
    <property type="evidence" value="ECO:0007669"/>
    <property type="project" value="UniProtKB-UniRule"/>
</dbReference>
<dbReference type="AlphaFoldDB" id="H2YAV8"/>
<dbReference type="GeneTree" id="ENSGT00390000002667"/>
<comment type="subcellular location">
    <subcellularLocation>
        <location evidence="5">Cytoplasm</location>
    </subcellularLocation>
</comment>
<evidence type="ECO:0000313" key="8">
    <source>
        <dbReference type="Proteomes" id="UP000007875"/>
    </source>
</evidence>
<reference evidence="7" key="3">
    <citation type="submission" date="2025-09" db="UniProtKB">
        <authorList>
            <consortium name="Ensembl"/>
        </authorList>
    </citation>
    <scope>IDENTIFICATION</scope>
</reference>
<evidence type="ECO:0000256" key="4">
    <source>
        <dbReference type="ARBA" id="ARBA00022917"/>
    </source>
</evidence>
<keyword evidence="4 5" id="KW-0648">Protein biosynthesis</keyword>
<evidence type="ECO:0000256" key="2">
    <source>
        <dbReference type="ARBA" id="ARBA00022540"/>
    </source>
</evidence>
<comment type="subunit">
    <text evidence="5">Component of the eukaryotic translation initiation factor 3 (eIF-3) complex.</text>
</comment>
<dbReference type="GO" id="GO:0016282">
    <property type="term" value="C:eukaryotic 43S preinitiation complex"/>
    <property type="evidence" value="ECO:0007669"/>
    <property type="project" value="UniProtKB-UniRule"/>
</dbReference>
<dbReference type="GO" id="GO:0033290">
    <property type="term" value="C:eukaryotic 48S preinitiation complex"/>
    <property type="evidence" value="ECO:0007669"/>
    <property type="project" value="UniProtKB-UniRule"/>
</dbReference>